<evidence type="ECO:0000313" key="2">
    <source>
        <dbReference type="EMBL" id="MBX51873.1"/>
    </source>
</evidence>
<evidence type="ECO:0000256" key="1">
    <source>
        <dbReference type="SAM" id="MobiDB-lite"/>
    </source>
</evidence>
<sequence>MASVERGDIISSGNGETGDLLGAVDSTALNPYDCSKSSIAMGKPPLSSNACPKENLMLPLSLRLSTRRALSPISPASEAFSLSM</sequence>
<dbReference type="EMBL" id="GGEC01071389">
    <property type="protein sequence ID" value="MBX51873.1"/>
    <property type="molecule type" value="Transcribed_RNA"/>
</dbReference>
<protein>
    <submittedName>
        <fullName evidence="2">Uncharacterized protein</fullName>
    </submittedName>
</protein>
<accession>A0A2P2PB48</accession>
<reference evidence="2" key="1">
    <citation type="submission" date="2018-02" db="EMBL/GenBank/DDBJ databases">
        <title>Rhizophora mucronata_Transcriptome.</title>
        <authorList>
            <person name="Meera S.P."/>
            <person name="Sreeshan A."/>
            <person name="Augustine A."/>
        </authorList>
    </citation>
    <scope>NUCLEOTIDE SEQUENCE</scope>
    <source>
        <tissue evidence="2">Leaf</tissue>
    </source>
</reference>
<name>A0A2P2PB48_RHIMU</name>
<proteinExistence type="predicted"/>
<dbReference type="AlphaFoldDB" id="A0A2P2PB48"/>
<organism evidence="2">
    <name type="scientific">Rhizophora mucronata</name>
    <name type="common">Asiatic mangrove</name>
    <dbReference type="NCBI Taxonomy" id="61149"/>
    <lineage>
        <taxon>Eukaryota</taxon>
        <taxon>Viridiplantae</taxon>
        <taxon>Streptophyta</taxon>
        <taxon>Embryophyta</taxon>
        <taxon>Tracheophyta</taxon>
        <taxon>Spermatophyta</taxon>
        <taxon>Magnoliopsida</taxon>
        <taxon>eudicotyledons</taxon>
        <taxon>Gunneridae</taxon>
        <taxon>Pentapetalae</taxon>
        <taxon>rosids</taxon>
        <taxon>fabids</taxon>
        <taxon>Malpighiales</taxon>
        <taxon>Rhizophoraceae</taxon>
        <taxon>Rhizophora</taxon>
    </lineage>
</organism>
<feature type="region of interest" description="Disordered" evidence="1">
    <location>
        <begin position="1"/>
        <end position="22"/>
    </location>
</feature>